<keyword evidence="2" id="KW-1133">Transmembrane helix</keyword>
<feature type="compositionally biased region" description="Basic and acidic residues" evidence="1">
    <location>
        <begin position="360"/>
        <end position="370"/>
    </location>
</feature>
<evidence type="ECO:0000256" key="2">
    <source>
        <dbReference type="SAM" id="Phobius"/>
    </source>
</evidence>
<gene>
    <name evidence="3" type="ORF">LAQU0_S01e00782g</name>
</gene>
<feature type="transmembrane region" description="Helical" evidence="2">
    <location>
        <begin position="12"/>
        <end position="32"/>
    </location>
</feature>
<name>A0A0P1KKR3_9SACH</name>
<accession>A0A0P1KKR3</accession>
<protein>
    <submittedName>
        <fullName evidence="3">LAQU0S01e00782g1_1</fullName>
    </submittedName>
</protein>
<organism evidence="3 4">
    <name type="scientific">Lachancea quebecensis</name>
    <dbReference type="NCBI Taxonomy" id="1654605"/>
    <lineage>
        <taxon>Eukaryota</taxon>
        <taxon>Fungi</taxon>
        <taxon>Dikarya</taxon>
        <taxon>Ascomycota</taxon>
        <taxon>Saccharomycotina</taxon>
        <taxon>Saccharomycetes</taxon>
        <taxon>Saccharomycetales</taxon>
        <taxon>Saccharomycetaceae</taxon>
        <taxon>Lachancea</taxon>
    </lineage>
</organism>
<sequence>MNLKTILVHSQTLICTWVTLLALTFVLILLYLPNVSCTSVTGPRFCIPQYKIRFLDVLDEDRNLLQGLRDLLQLLSYVAVDLGSNSTIPATEDYDSINLVNTFDASNTFKINYLGFCKKQMTNSKIPTYCSGNRNGLEPISALVRDVGIQFGIVASKNPHIMGESFVYVFKMGLSALLTPSEEHPGKENVFSKYVSAKAAIDGESLRSAGETFHRLEELAYWLSMMQKFCWTLGWAGLIEFFLCVAILISILSAAPANLFGKWSKHIFWFESIGTLLLKSLPILVLLVSFFGVLSSATWYISLKKASSHYGLSHKFYDLELGEGFYINVCRLFFQCVILIQALRFTRNLRLEAHSDEERTEIGSPHKDPEAGSVLSSGTTV</sequence>
<dbReference type="EMBL" id="LN890560">
    <property type="protein sequence ID" value="CUS20179.1"/>
    <property type="molecule type" value="Genomic_DNA"/>
</dbReference>
<keyword evidence="2" id="KW-0812">Transmembrane</keyword>
<dbReference type="OrthoDB" id="4073891at2759"/>
<evidence type="ECO:0000256" key="1">
    <source>
        <dbReference type="SAM" id="MobiDB-lite"/>
    </source>
</evidence>
<keyword evidence="4" id="KW-1185">Reference proteome</keyword>
<feature type="transmembrane region" description="Helical" evidence="2">
    <location>
        <begin position="233"/>
        <end position="255"/>
    </location>
</feature>
<evidence type="ECO:0000313" key="4">
    <source>
        <dbReference type="Proteomes" id="UP000236544"/>
    </source>
</evidence>
<evidence type="ECO:0000313" key="3">
    <source>
        <dbReference type="EMBL" id="CUS20179.1"/>
    </source>
</evidence>
<proteinExistence type="predicted"/>
<keyword evidence="2" id="KW-0472">Membrane</keyword>
<feature type="transmembrane region" description="Helical" evidence="2">
    <location>
        <begin position="276"/>
        <end position="301"/>
    </location>
</feature>
<feature type="region of interest" description="Disordered" evidence="1">
    <location>
        <begin position="360"/>
        <end position="381"/>
    </location>
</feature>
<reference evidence="4" key="1">
    <citation type="submission" date="2015-10" db="EMBL/GenBank/DDBJ databases">
        <authorList>
            <person name="Devillers H."/>
        </authorList>
    </citation>
    <scope>NUCLEOTIDE SEQUENCE [LARGE SCALE GENOMIC DNA]</scope>
</reference>
<dbReference type="AlphaFoldDB" id="A0A0P1KKR3"/>
<dbReference type="Proteomes" id="UP000236544">
    <property type="component" value="Unassembled WGS sequence"/>
</dbReference>